<accession>A0A1J1HKJ1</accession>
<dbReference type="EC" id="2.3.1.225" evidence="7"/>
<gene>
    <name evidence="10" type="ORF">CLUMA_CG000795</name>
</gene>
<protein>
    <recommendedName>
        <fullName evidence="7">Palmitoyltransferase</fullName>
        <ecNumber evidence="7">2.3.1.225</ecNumber>
    </recommendedName>
</protein>
<dbReference type="InterPro" id="IPR039859">
    <property type="entry name" value="PFA4/ZDH16/20/ERF2-like"/>
</dbReference>
<evidence type="ECO:0000256" key="1">
    <source>
        <dbReference type="ARBA" id="ARBA00004141"/>
    </source>
</evidence>
<keyword evidence="11" id="KW-1185">Reference proteome</keyword>
<evidence type="ECO:0000256" key="6">
    <source>
        <dbReference type="ARBA" id="ARBA00023315"/>
    </source>
</evidence>
<proteinExistence type="inferred from homology"/>
<feature type="transmembrane region" description="Helical" evidence="7">
    <location>
        <begin position="146"/>
        <end position="172"/>
    </location>
</feature>
<dbReference type="EMBL" id="CVRI01000002">
    <property type="protein sequence ID" value="CRK86982.1"/>
    <property type="molecule type" value="Genomic_DNA"/>
</dbReference>
<evidence type="ECO:0000256" key="8">
    <source>
        <dbReference type="SAM" id="MobiDB-lite"/>
    </source>
</evidence>
<dbReference type="PANTHER" id="PTHR12246">
    <property type="entry name" value="PALMITOYLTRANSFERASE ZDHHC16"/>
    <property type="match status" value="1"/>
</dbReference>
<feature type="region of interest" description="Disordered" evidence="8">
    <location>
        <begin position="418"/>
        <end position="438"/>
    </location>
</feature>
<dbReference type="PROSITE" id="PS50216">
    <property type="entry name" value="DHHC"/>
    <property type="match status" value="1"/>
</dbReference>
<dbReference type="GO" id="GO:0019706">
    <property type="term" value="F:protein-cysteine S-palmitoyltransferase activity"/>
    <property type="evidence" value="ECO:0007669"/>
    <property type="project" value="UniProtKB-EC"/>
</dbReference>
<evidence type="ECO:0000256" key="4">
    <source>
        <dbReference type="ARBA" id="ARBA00022989"/>
    </source>
</evidence>
<organism evidence="10 11">
    <name type="scientific">Clunio marinus</name>
    <dbReference type="NCBI Taxonomy" id="568069"/>
    <lineage>
        <taxon>Eukaryota</taxon>
        <taxon>Metazoa</taxon>
        <taxon>Ecdysozoa</taxon>
        <taxon>Arthropoda</taxon>
        <taxon>Hexapoda</taxon>
        <taxon>Insecta</taxon>
        <taxon>Pterygota</taxon>
        <taxon>Neoptera</taxon>
        <taxon>Endopterygota</taxon>
        <taxon>Diptera</taxon>
        <taxon>Nematocera</taxon>
        <taxon>Chironomoidea</taxon>
        <taxon>Chironomidae</taxon>
        <taxon>Clunio</taxon>
    </lineage>
</organism>
<comment type="similarity">
    <text evidence="7">Belongs to the DHHC palmitoyltransferase family.</text>
</comment>
<evidence type="ECO:0000256" key="3">
    <source>
        <dbReference type="ARBA" id="ARBA00022692"/>
    </source>
</evidence>
<comment type="catalytic activity">
    <reaction evidence="7">
        <text>L-cysteinyl-[protein] + hexadecanoyl-CoA = S-hexadecanoyl-L-cysteinyl-[protein] + CoA</text>
        <dbReference type="Rhea" id="RHEA:36683"/>
        <dbReference type="Rhea" id="RHEA-COMP:10131"/>
        <dbReference type="Rhea" id="RHEA-COMP:11032"/>
        <dbReference type="ChEBI" id="CHEBI:29950"/>
        <dbReference type="ChEBI" id="CHEBI:57287"/>
        <dbReference type="ChEBI" id="CHEBI:57379"/>
        <dbReference type="ChEBI" id="CHEBI:74151"/>
        <dbReference type="EC" id="2.3.1.225"/>
    </reaction>
</comment>
<feature type="domain" description="Palmitoyltransferase DHHC" evidence="9">
    <location>
        <begin position="98"/>
        <end position="233"/>
    </location>
</feature>
<dbReference type="Proteomes" id="UP000183832">
    <property type="component" value="Unassembled WGS sequence"/>
</dbReference>
<evidence type="ECO:0000259" key="9">
    <source>
        <dbReference type="Pfam" id="PF01529"/>
    </source>
</evidence>
<feature type="transmembrane region" description="Helical" evidence="7">
    <location>
        <begin position="20"/>
        <end position="40"/>
    </location>
</feature>
<sequence length="438" mass="50628">MEKTKIQLDRNNGVSIIRRFLHPGPLLTIFIIKSITIQTLYLNSMWWPPHRSFAAFLNQIIFIVLSALTAFNFVMAAVLGPSYLPFGWKPKNKKHESYLQLCSVCPGTFKAPRAHHCRKCDRCVAKMDHHCVYLNNCVGHGNHSHFVWFLSLAVVGCTHAAIILICSLYAGLYRDYYVYYQEFSKATVRLTTWSLVLTVFNIGLAVGVIIAVGMLLFFQMKSIIRNKTGIEDWIVDKAIYRRKAMMRAAEEVGEKDFKIDPFVYPYDLGIWKNVAQVVNFSCLPIGDGVIWPVVDGCDQFTLTREQLEQKKEKRARTRRYRIVAKVSGSWMPLWSQGCKVCVNPPLTDEPRIALEVDDLVNVTRWRKHWLFGEKVQDFPEIQSTMNGKQQNEILKQQIAKRRSRGWFPRQCAVEFFEDNDEESENEVGNNNEDMKKKN</sequence>
<evidence type="ECO:0000256" key="2">
    <source>
        <dbReference type="ARBA" id="ARBA00022679"/>
    </source>
</evidence>
<dbReference type="GO" id="GO:0016020">
    <property type="term" value="C:membrane"/>
    <property type="evidence" value="ECO:0007669"/>
    <property type="project" value="UniProtKB-SubCell"/>
</dbReference>
<evidence type="ECO:0000256" key="7">
    <source>
        <dbReference type="RuleBase" id="RU079119"/>
    </source>
</evidence>
<evidence type="ECO:0000313" key="10">
    <source>
        <dbReference type="EMBL" id="CRK86982.1"/>
    </source>
</evidence>
<dbReference type="OrthoDB" id="331948at2759"/>
<keyword evidence="6 7" id="KW-0012">Acyltransferase</keyword>
<reference evidence="10 11" key="1">
    <citation type="submission" date="2015-04" db="EMBL/GenBank/DDBJ databases">
        <authorList>
            <person name="Syromyatnikov M.Y."/>
            <person name="Popov V.N."/>
        </authorList>
    </citation>
    <scope>NUCLEOTIDE SEQUENCE [LARGE SCALE GENOMIC DNA]</scope>
</reference>
<name>A0A1J1HKJ1_9DIPT</name>
<feature type="transmembrane region" description="Helical" evidence="7">
    <location>
        <begin position="192"/>
        <end position="218"/>
    </location>
</feature>
<keyword evidence="3 7" id="KW-0812">Transmembrane</keyword>
<dbReference type="AlphaFoldDB" id="A0A1J1HKJ1"/>
<dbReference type="Pfam" id="PF01529">
    <property type="entry name" value="DHHC"/>
    <property type="match status" value="1"/>
</dbReference>
<feature type="transmembrane region" description="Helical" evidence="7">
    <location>
        <begin position="60"/>
        <end position="84"/>
    </location>
</feature>
<keyword evidence="5 7" id="KW-0472">Membrane</keyword>
<comment type="domain">
    <text evidence="7">The DHHC domain is required for palmitoyltransferase activity.</text>
</comment>
<keyword evidence="2 7" id="KW-0808">Transferase</keyword>
<evidence type="ECO:0000256" key="5">
    <source>
        <dbReference type="ARBA" id="ARBA00023136"/>
    </source>
</evidence>
<dbReference type="InterPro" id="IPR001594">
    <property type="entry name" value="Palmitoyltrfase_DHHC"/>
</dbReference>
<keyword evidence="4 7" id="KW-1133">Transmembrane helix</keyword>
<evidence type="ECO:0000313" key="11">
    <source>
        <dbReference type="Proteomes" id="UP000183832"/>
    </source>
</evidence>
<comment type="subcellular location">
    <subcellularLocation>
        <location evidence="1">Membrane</location>
        <topology evidence="1">Multi-pass membrane protein</topology>
    </subcellularLocation>
</comment>